<sequence>MLGGDLYDQDDADEFASDFMTMLLTVSSNPNTTIQQLQVKFKPNIAGLFKEKSYIGFIDVDVSVDRNAKNIQIGKISINFKDVKSVHTEKGKGRKTLVIQSASKTYRITYQTDDKTVLPLVNYILRVNGGRKDY</sequence>
<dbReference type="EMBL" id="KB201037">
    <property type="protein sequence ID" value="ESO99312.1"/>
    <property type="molecule type" value="Genomic_DNA"/>
</dbReference>
<reference evidence="1 2" key="1">
    <citation type="journal article" date="2013" name="Nature">
        <title>Insights into bilaterian evolution from three spiralian genomes.</title>
        <authorList>
            <person name="Simakov O."/>
            <person name="Marletaz F."/>
            <person name="Cho S.J."/>
            <person name="Edsinger-Gonzales E."/>
            <person name="Havlak P."/>
            <person name="Hellsten U."/>
            <person name="Kuo D.H."/>
            <person name="Larsson T."/>
            <person name="Lv J."/>
            <person name="Arendt D."/>
            <person name="Savage R."/>
            <person name="Osoegawa K."/>
            <person name="de Jong P."/>
            <person name="Grimwood J."/>
            <person name="Chapman J.A."/>
            <person name="Shapiro H."/>
            <person name="Aerts A."/>
            <person name="Otillar R.P."/>
            <person name="Terry A.Y."/>
            <person name="Boore J.L."/>
            <person name="Grigoriev I.V."/>
            <person name="Lindberg D.R."/>
            <person name="Seaver E.C."/>
            <person name="Weisblat D.A."/>
            <person name="Putnam N.H."/>
            <person name="Rokhsar D.S."/>
        </authorList>
    </citation>
    <scope>NUCLEOTIDE SEQUENCE [LARGE SCALE GENOMIC DNA]</scope>
</reference>
<evidence type="ECO:0000313" key="2">
    <source>
        <dbReference type="Proteomes" id="UP000030746"/>
    </source>
</evidence>
<organism evidence="1 2">
    <name type="scientific">Lottia gigantea</name>
    <name type="common">Giant owl limpet</name>
    <dbReference type="NCBI Taxonomy" id="225164"/>
    <lineage>
        <taxon>Eukaryota</taxon>
        <taxon>Metazoa</taxon>
        <taxon>Spiralia</taxon>
        <taxon>Lophotrochozoa</taxon>
        <taxon>Mollusca</taxon>
        <taxon>Gastropoda</taxon>
        <taxon>Patellogastropoda</taxon>
        <taxon>Lottioidea</taxon>
        <taxon>Lottiidae</taxon>
        <taxon>Lottia</taxon>
    </lineage>
</organism>
<protein>
    <submittedName>
        <fullName evidence="1">Uncharacterized protein</fullName>
    </submittedName>
</protein>
<gene>
    <name evidence="1" type="ORF">LOTGIDRAFT_158393</name>
</gene>
<dbReference type="Proteomes" id="UP000030746">
    <property type="component" value="Unassembled WGS sequence"/>
</dbReference>
<keyword evidence="2" id="KW-1185">Reference proteome</keyword>
<dbReference type="RefSeq" id="XP_009049803.1">
    <property type="nucleotide sequence ID" value="XM_009051555.1"/>
</dbReference>
<accession>V4AQ10</accession>
<dbReference type="HOGENOM" id="CLU_1898604_0_0_1"/>
<evidence type="ECO:0000313" key="1">
    <source>
        <dbReference type="EMBL" id="ESO99312.1"/>
    </source>
</evidence>
<dbReference type="GeneID" id="20237707"/>
<dbReference type="AlphaFoldDB" id="V4AQ10"/>
<dbReference type="CTD" id="20237707"/>
<name>V4AQ10_LOTGI</name>
<dbReference type="KEGG" id="lgi:LOTGIDRAFT_158393"/>
<proteinExistence type="predicted"/>